<dbReference type="GO" id="GO:0009425">
    <property type="term" value="C:bacterial-type flagellum basal body"/>
    <property type="evidence" value="ECO:0007669"/>
    <property type="project" value="InterPro"/>
</dbReference>
<keyword evidence="12" id="KW-1185">Reference proteome</keyword>
<accession>A0A2A2F9Q1</accession>
<evidence type="ECO:0000256" key="10">
    <source>
        <dbReference type="RuleBase" id="RU364125"/>
    </source>
</evidence>
<keyword evidence="4" id="KW-1003">Cell membrane</keyword>
<keyword evidence="8 10" id="KW-1133">Transmembrane helix</keyword>
<protein>
    <recommendedName>
        <fullName evidence="10">Flagellar protein FliL</fullName>
    </recommendedName>
</protein>
<keyword evidence="11" id="KW-0969">Cilium</keyword>
<reference evidence="11 12" key="1">
    <citation type="submission" date="2017-08" db="EMBL/GenBank/DDBJ databases">
        <title>Halovibrio sewagensis sp. nov., isolated from wastewater of high salinity.</title>
        <authorList>
            <person name="Dong X."/>
            <person name="Zhang G."/>
        </authorList>
    </citation>
    <scope>NUCLEOTIDE SEQUENCE [LARGE SCALE GENOMIC DNA]</scope>
    <source>
        <strain evidence="11 12">YL5-2</strain>
    </source>
</reference>
<comment type="function">
    <text evidence="1 10">Controls the rotational direction of flagella during chemotaxis.</text>
</comment>
<dbReference type="GO" id="GO:0006935">
    <property type="term" value="P:chemotaxis"/>
    <property type="evidence" value="ECO:0007669"/>
    <property type="project" value="UniProtKB-KW"/>
</dbReference>
<dbReference type="PANTHER" id="PTHR35091:SF2">
    <property type="entry name" value="FLAGELLAR PROTEIN FLIL"/>
    <property type="match status" value="1"/>
</dbReference>
<evidence type="ECO:0000256" key="1">
    <source>
        <dbReference type="ARBA" id="ARBA00002254"/>
    </source>
</evidence>
<comment type="similarity">
    <text evidence="3 10">Belongs to the FliL family.</text>
</comment>
<keyword evidence="11" id="KW-0282">Flagellum</keyword>
<keyword evidence="11" id="KW-0966">Cell projection</keyword>
<evidence type="ECO:0000256" key="5">
    <source>
        <dbReference type="ARBA" id="ARBA00022500"/>
    </source>
</evidence>
<evidence type="ECO:0000313" key="12">
    <source>
        <dbReference type="Proteomes" id="UP000218896"/>
    </source>
</evidence>
<dbReference type="GO" id="GO:0005886">
    <property type="term" value="C:plasma membrane"/>
    <property type="evidence" value="ECO:0007669"/>
    <property type="project" value="UniProtKB-SubCell"/>
</dbReference>
<sequence length="157" mass="17247">MAGNGKGGKLKTIIIAVLAVILAVGVSVAGTLWFLGESSFGGANGEQEQEEVHTPASYFELEDPLVVSVSGNQQRYLQLHLAFVMRGEDVSDALERHRATVRSRLRGLLQEQSFEQLRTREGKQALLEDMRDAVNGVLEAENASSIERVLFTNFVMQ</sequence>
<dbReference type="Proteomes" id="UP000218896">
    <property type="component" value="Unassembled WGS sequence"/>
</dbReference>
<evidence type="ECO:0000256" key="9">
    <source>
        <dbReference type="ARBA" id="ARBA00023136"/>
    </source>
</evidence>
<dbReference type="AlphaFoldDB" id="A0A2A2F9Q1"/>
<dbReference type="PANTHER" id="PTHR35091">
    <property type="entry name" value="FLAGELLAR PROTEIN FLIL"/>
    <property type="match status" value="1"/>
</dbReference>
<evidence type="ECO:0000256" key="4">
    <source>
        <dbReference type="ARBA" id="ARBA00022475"/>
    </source>
</evidence>
<keyword evidence="9 10" id="KW-0472">Membrane</keyword>
<evidence type="ECO:0000256" key="3">
    <source>
        <dbReference type="ARBA" id="ARBA00008281"/>
    </source>
</evidence>
<feature type="transmembrane region" description="Helical" evidence="10">
    <location>
        <begin position="12"/>
        <end position="35"/>
    </location>
</feature>
<evidence type="ECO:0000256" key="6">
    <source>
        <dbReference type="ARBA" id="ARBA00022692"/>
    </source>
</evidence>
<comment type="subcellular location">
    <subcellularLocation>
        <location evidence="10">Cell inner membrane</location>
    </subcellularLocation>
    <subcellularLocation>
        <location evidence="2">Cell membrane</location>
        <topology evidence="2">Single-pass membrane protein</topology>
    </subcellularLocation>
</comment>
<dbReference type="RefSeq" id="WP_095617126.1">
    <property type="nucleotide sequence ID" value="NZ_NSKD01000002.1"/>
</dbReference>
<keyword evidence="7 10" id="KW-0283">Flagellar rotation</keyword>
<dbReference type="GO" id="GO:0071978">
    <property type="term" value="P:bacterial-type flagellum-dependent swarming motility"/>
    <property type="evidence" value="ECO:0007669"/>
    <property type="project" value="TreeGrafter"/>
</dbReference>
<dbReference type="EMBL" id="NSKD01000002">
    <property type="protein sequence ID" value="PAU81407.1"/>
    <property type="molecule type" value="Genomic_DNA"/>
</dbReference>
<evidence type="ECO:0000313" key="11">
    <source>
        <dbReference type="EMBL" id="PAU81407.1"/>
    </source>
</evidence>
<gene>
    <name evidence="11" type="ORF">CK501_07640</name>
</gene>
<evidence type="ECO:0000256" key="2">
    <source>
        <dbReference type="ARBA" id="ARBA00004162"/>
    </source>
</evidence>
<keyword evidence="5 10" id="KW-0145">Chemotaxis</keyword>
<organism evidence="11 12">
    <name type="scientific">Halovibrio salipaludis</name>
    <dbReference type="NCBI Taxonomy" id="2032626"/>
    <lineage>
        <taxon>Bacteria</taxon>
        <taxon>Pseudomonadati</taxon>
        <taxon>Pseudomonadota</taxon>
        <taxon>Gammaproteobacteria</taxon>
        <taxon>Oceanospirillales</taxon>
        <taxon>Halomonadaceae</taxon>
        <taxon>Halovibrio</taxon>
    </lineage>
</organism>
<dbReference type="Pfam" id="PF03748">
    <property type="entry name" value="FliL"/>
    <property type="match status" value="1"/>
</dbReference>
<keyword evidence="10" id="KW-0997">Cell inner membrane</keyword>
<name>A0A2A2F9Q1_9GAMM</name>
<keyword evidence="6 10" id="KW-0812">Transmembrane</keyword>
<dbReference type="InterPro" id="IPR005503">
    <property type="entry name" value="FliL"/>
</dbReference>
<dbReference type="OrthoDB" id="2087278at2"/>
<evidence type="ECO:0000256" key="8">
    <source>
        <dbReference type="ARBA" id="ARBA00022989"/>
    </source>
</evidence>
<comment type="caution">
    <text evidence="11">The sequence shown here is derived from an EMBL/GenBank/DDBJ whole genome shotgun (WGS) entry which is preliminary data.</text>
</comment>
<proteinExistence type="inferred from homology"/>
<evidence type="ECO:0000256" key="7">
    <source>
        <dbReference type="ARBA" id="ARBA00022779"/>
    </source>
</evidence>